<evidence type="ECO:0008006" key="4">
    <source>
        <dbReference type="Google" id="ProtNLM"/>
    </source>
</evidence>
<dbReference type="PROSITE" id="PS51257">
    <property type="entry name" value="PROKAR_LIPOPROTEIN"/>
    <property type="match status" value="1"/>
</dbReference>
<evidence type="ECO:0000313" key="3">
    <source>
        <dbReference type="Proteomes" id="UP001237737"/>
    </source>
</evidence>
<organism evidence="2 3">
    <name type="scientific">Luteibacter jiangsuensis</name>
    <dbReference type="NCBI Taxonomy" id="637577"/>
    <lineage>
        <taxon>Bacteria</taxon>
        <taxon>Pseudomonadati</taxon>
        <taxon>Pseudomonadota</taxon>
        <taxon>Gammaproteobacteria</taxon>
        <taxon>Lysobacterales</taxon>
        <taxon>Rhodanobacteraceae</taxon>
        <taxon>Luteibacter</taxon>
    </lineage>
</organism>
<comment type="caution">
    <text evidence="2">The sequence shown here is derived from an EMBL/GenBank/DDBJ whole genome shotgun (WGS) entry which is preliminary data.</text>
</comment>
<dbReference type="Pfam" id="PF12098">
    <property type="entry name" value="DUF3574"/>
    <property type="match status" value="1"/>
</dbReference>
<dbReference type="InterPro" id="IPR021957">
    <property type="entry name" value="DUF3574"/>
</dbReference>
<sequence length="150" mass="15611">MKLLAGLFLAASLLASAGCATSMGPNAGGATLSGDAAHPGSAQGWVRTELYFGLGPAGGHDGVDEAAWRAFLDNEVTPRFPSGLTVIDAYGQWQGANQSRPERLRSKLVVLLYADAPAQRAAVDAIRAAWKAKTGDQSVLRVTQPADVSF</sequence>
<gene>
    <name evidence="2" type="ORF">J2T07_002248</name>
</gene>
<reference evidence="2 3" key="1">
    <citation type="submission" date="2023-07" db="EMBL/GenBank/DDBJ databases">
        <title>Sorghum-associated microbial communities from plants grown in Nebraska, USA.</title>
        <authorList>
            <person name="Schachtman D."/>
        </authorList>
    </citation>
    <scope>NUCLEOTIDE SEQUENCE [LARGE SCALE GENOMIC DNA]</scope>
    <source>
        <strain evidence="2 3">CC60</strain>
    </source>
</reference>
<evidence type="ECO:0000313" key="2">
    <source>
        <dbReference type="EMBL" id="MDQ0010058.1"/>
    </source>
</evidence>
<feature type="signal peptide" evidence="1">
    <location>
        <begin position="1"/>
        <end position="17"/>
    </location>
</feature>
<name>A0ABT9T0M2_9GAMM</name>
<protein>
    <recommendedName>
        <fullName evidence="4">DUF3574 domain-containing protein</fullName>
    </recommendedName>
</protein>
<keyword evidence="3" id="KW-1185">Reference proteome</keyword>
<evidence type="ECO:0000256" key="1">
    <source>
        <dbReference type="SAM" id="SignalP"/>
    </source>
</evidence>
<dbReference type="Proteomes" id="UP001237737">
    <property type="component" value="Unassembled WGS sequence"/>
</dbReference>
<keyword evidence="1" id="KW-0732">Signal</keyword>
<dbReference type="RefSeq" id="WP_306849992.1">
    <property type="nucleotide sequence ID" value="NZ_JAUSSK010000003.1"/>
</dbReference>
<dbReference type="EMBL" id="JAUSSK010000003">
    <property type="protein sequence ID" value="MDQ0010058.1"/>
    <property type="molecule type" value="Genomic_DNA"/>
</dbReference>
<proteinExistence type="predicted"/>
<accession>A0ABT9T0M2</accession>
<feature type="chain" id="PRO_5045645315" description="DUF3574 domain-containing protein" evidence="1">
    <location>
        <begin position="18"/>
        <end position="150"/>
    </location>
</feature>